<dbReference type="InterPro" id="IPR051347">
    <property type="entry name" value="Circadian_clock_KaiC-rel"/>
</dbReference>
<dbReference type="EMBL" id="FNCG01000001">
    <property type="protein sequence ID" value="SDF88289.1"/>
    <property type="molecule type" value="Genomic_DNA"/>
</dbReference>
<dbReference type="SUPFAM" id="SSF52540">
    <property type="entry name" value="P-loop containing nucleoside triphosphate hydrolases"/>
    <property type="match status" value="2"/>
</dbReference>
<evidence type="ECO:0000313" key="4">
    <source>
        <dbReference type="Proteomes" id="UP000199705"/>
    </source>
</evidence>
<name>A0A1G7PRN0_9SPHI</name>
<gene>
    <name evidence="3" type="ORF">SAMN05192573_101636</name>
</gene>
<evidence type="ECO:0000313" key="3">
    <source>
        <dbReference type="EMBL" id="SDF88289.1"/>
    </source>
</evidence>
<keyword evidence="1" id="KW-0175">Coiled coil</keyword>
<dbReference type="Pfam" id="PF06745">
    <property type="entry name" value="ATPase"/>
    <property type="match status" value="2"/>
</dbReference>
<dbReference type="InterPro" id="IPR010624">
    <property type="entry name" value="KaiC_dom"/>
</dbReference>
<dbReference type="Gene3D" id="3.40.50.300">
    <property type="entry name" value="P-loop containing nucleotide triphosphate hydrolases"/>
    <property type="match status" value="2"/>
</dbReference>
<dbReference type="CDD" id="cd19485">
    <property type="entry name" value="KaiC-N"/>
    <property type="match status" value="1"/>
</dbReference>
<feature type="domain" description="KaiC" evidence="2">
    <location>
        <begin position="268"/>
        <end position="500"/>
    </location>
</feature>
<reference evidence="4" key="1">
    <citation type="submission" date="2016-10" db="EMBL/GenBank/DDBJ databases">
        <authorList>
            <person name="Varghese N."/>
            <person name="Submissions S."/>
        </authorList>
    </citation>
    <scope>NUCLEOTIDE SEQUENCE [LARGE SCALE GENOMIC DNA]</scope>
    <source>
        <strain evidence="4">Gh-67</strain>
    </source>
</reference>
<dbReference type="PANTHER" id="PTHR42926:SF1">
    <property type="entry name" value="CIRCADIAN CLOCK OSCILLATOR PROTEIN KAIC 1"/>
    <property type="match status" value="1"/>
</dbReference>
<sequence>MRVVKQIGFIMTKLHKKQQLITFEQLPKTPTGITGLDEITGGGLPNGRPTLICGEAGCGKTLMSLEFIVRGATEFNEPGVFMAFEEKADELASNVASLGFDLIKLQDDKKLRLDHVHIDRSEIEETGEYDLEGLFIRLGFAIDSIGAKRVVLDTLENLFSGLSNQIILRAELRRLFTFLKEKGVTAIITGEKGDGSSLTRQGLEEYVSDCVILLDHRVINQISTRRLRVVKYRGTQHGTNEYPFLIDEDGISVLPVTSLRLEKEVSSERISSGIPSLDSMFGGKGFFQGSSILVSGTAGTGKTSIAASFANEVCGNKKRCLYFAFEEAPKQILRNMKSINLDLQKHIDNGLLEFHASRPTLYGIEMHLVAIYKIIKRFKPAAVILDPITNLITVGSVSEVKSMLIRLIDFLQDEQITVMFTALSLNTVVSEQTDEGVSSLVDTWLLVRDIESNGERNRGLYIMKSRGMSHSNQVREFTITDKGLSLVDVYLGPDGVLTGSAREAQKLREKTGVALREFAITRKDKEILRRRMMLESKIASLQAEFESTEEELNKIYLEEELKQDIIERNRQEITDIRRGNADTLKSKSKRKK</sequence>
<dbReference type="NCBIfam" id="NF006799">
    <property type="entry name" value="PRK09302.1"/>
    <property type="match status" value="1"/>
</dbReference>
<dbReference type="STRING" id="551996.SAMN05192573_101636"/>
<evidence type="ECO:0000259" key="2">
    <source>
        <dbReference type="PROSITE" id="PS51146"/>
    </source>
</evidence>
<dbReference type="AlphaFoldDB" id="A0A1G7PRN0"/>
<dbReference type="InterPro" id="IPR003593">
    <property type="entry name" value="AAA+_ATPase"/>
</dbReference>
<dbReference type="InterPro" id="IPR014774">
    <property type="entry name" value="KaiC-like_dom"/>
</dbReference>
<dbReference type="PANTHER" id="PTHR42926">
    <property type="match status" value="1"/>
</dbReference>
<accession>A0A1G7PRN0</accession>
<dbReference type="InterPro" id="IPR027417">
    <property type="entry name" value="P-loop_NTPase"/>
</dbReference>
<dbReference type="SMART" id="SM00382">
    <property type="entry name" value="AAA"/>
    <property type="match status" value="2"/>
</dbReference>
<dbReference type="PROSITE" id="PS51146">
    <property type="entry name" value="KAIC"/>
    <property type="match status" value="2"/>
</dbReference>
<proteinExistence type="predicted"/>
<evidence type="ECO:0000256" key="1">
    <source>
        <dbReference type="SAM" id="Coils"/>
    </source>
</evidence>
<dbReference type="PRINTS" id="PR01874">
    <property type="entry name" value="DNAREPAIRADA"/>
</dbReference>
<dbReference type="GO" id="GO:0005524">
    <property type="term" value="F:ATP binding"/>
    <property type="evidence" value="ECO:0007669"/>
    <property type="project" value="InterPro"/>
</dbReference>
<dbReference type="Proteomes" id="UP000199705">
    <property type="component" value="Unassembled WGS sequence"/>
</dbReference>
<feature type="domain" description="KaiC" evidence="2">
    <location>
        <begin position="27"/>
        <end position="267"/>
    </location>
</feature>
<feature type="coiled-coil region" evidence="1">
    <location>
        <begin position="531"/>
        <end position="558"/>
    </location>
</feature>
<keyword evidence="4" id="KW-1185">Reference proteome</keyword>
<protein>
    <submittedName>
        <fullName evidence="3">Circadian clock protein KaiC</fullName>
    </submittedName>
</protein>
<organism evidence="3 4">
    <name type="scientific">Mucilaginibacter gossypii</name>
    <dbReference type="NCBI Taxonomy" id="551996"/>
    <lineage>
        <taxon>Bacteria</taxon>
        <taxon>Pseudomonadati</taxon>
        <taxon>Bacteroidota</taxon>
        <taxon>Sphingobacteriia</taxon>
        <taxon>Sphingobacteriales</taxon>
        <taxon>Sphingobacteriaceae</taxon>
        <taxon>Mucilaginibacter</taxon>
    </lineage>
</organism>
<dbReference type="InterPro" id="IPR047221">
    <property type="entry name" value="KaiC_N"/>
</dbReference>